<feature type="compositionally biased region" description="Basic and acidic residues" evidence="16">
    <location>
        <begin position="1028"/>
        <end position="1044"/>
    </location>
</feature>
<feature type="region of interest" description="Disordered" evidence="16">
    <location>
        <begin position="684"/>
        <end position="735"/>
    </location>
</feature>
<evidence type="ECO:0000313" key="18">
    <source>
        <dbReference type="EMBL" id="PVD23872.1"/>
    </source>
</evidence>
<evidence type="ECO:0000256" key="9">
    <source>
        <dbReference type="ARBA" id="ARBA00022490"/>
    </source>
</evidence>
<accession>A0A2T7NRU9</accession>
<protein>
    <recommendedName>
        <fullName evidence="8">Regucalcin</fullName>
        <ecNumber evidence="7">3.1.1.17</ecNumber>
    </recommendedName>
    <alternativeName>
        <fullName evidence="13">Gluconolactonase</fullName>
    </alternativeName>
</protein>
<feature type="compositionally biased region" description="Polar residues" evidence="16">
    <location>
        <begin position="1760"/>
        <end position="1774"/>
    </location>
</feature>
<evidence type="ECO:0000256" key="5">
    <source>
        <dbReference type="ARBA" id="ARBA00004496"/>
    </source>
</evidence>
<dbReference type="PRINTS" id="PR01791">
    <property type="entry name" value="REGUCALCIN"/>
</dbReference>
<proteinExistence type="inferred from homology"/>
<dbReference type="InterPro" id="IPR013087">
    <property type="entry name" value="Znf_C2H2_type"/>
</dbReference>
<evidence type="ECO:0000259" key="17">
    <source>
        <dbReference type="PROSITE" id="PS00028"/>
    </source>
</evidence>
<evidence type="ECO:0000256" key="14">
    <source>
        <dbReference type="PIRSR" id="PIRSR605511-1"/>
    </source>
</evidence>
<dbReference type="GO" id="GO:0019853">
    <property type="term" value="P:L-ascorbic acid biosynthetic process"/>
    <property type="evidence" value="ECO:0007669"/>
    <property type="project" value="TreeGrafter"/>
</dbReference>
<evidence type="ECO:0000256" key="7">
    <source>
        <dbReference type="ARBA" id="ARBA00013227"/>
    </source>
</evidence>
<feature type="region of interest" description="Disordered" evidence="16">
    <location>
        <begin position="1356"/>
        <end position="1501"/>
    </location>
</feature>
<dbReference type="PROSITE" id="PS00028">
    <property type="entry name" value="ZINC_FINGER_C2H2_1"/>
    <property type="match status" value="1"/>
</dbReference>
<feature type="compositionally biased region" description="Polar residues" evidence="16">
    <location>
        <begin position="1369"/>
        <end position="1384"/>
    </location>
</feature>
<feature type="region of interest" description="Disordered" evidence="16">
    <location>
        <begin position="1293"/>
        <end position="1320"/>
    </location>
</feature>
<comment type="cofactor">
    <cofactor evidence="2">
        <name>Ca(2+)</name>
        <dbReference type="ChEBI" id="CHEBI:29108"/>
    </cofactor>
</comment>
<dbReference type="OrthoDB" id="423498at2759"/>
<name>A0A2T7NRU9_POMCA</name>
<evidence type="ECO:0000256" key="12">
    <source>
        <dbReference type="ARBA" id="ARBA00022837"/>
    </source>
</evidence>
<feature type="binding site" evidence="15">
    <location>
        <position position="103"/>
    </location>
    <ligand>
        <name>substrate</name>
    </ligand>
</feature>
<keyword evidence="11" id="KW-0378">Hydrolase</keyword>
<dbReference type="EC" id="3.1.1.17" evidence="7"/>
<keyword evidence="15" id="KW-0862">Zinc</keyword>
<dbReference type="EMBL" id="PZQS01000010">
    <property type="protein sequence ID" value="PVD23872.1"/>
    <property type="molecule type" value="Genomic_DNA"/>
</dbReference>
<dbReference type="GO" id="GO:0030234">
    <property type="term" value="F:enzyme regulator activity"/>
    <property type="evidence" value="ECO:0007669"/>
    <property type="project" value="InterPro"/>
</dbReference>
<gene>
    <name evidence="18" type="ORF">C0Q70_17146</name>
</gene>
<feature type="compositionally biased region" description="Acidic residues" evidence="16">
    <location>
        <begin position="1470"/>
        <end position="1482"/>
    </location>
</feature>
<comment type="caution">
    <text evidence="18">The sequence shown here is derived from an EMBL/GenBank/DDBJ whole genome shotgun (WGS) entry which is preliminary data.</text>
</comment>
<feature type="domain" description="C2H2-type" evidence="17">
    <location>
        <begin position="1545"/>
        <end position="1566"/>
    </location>
</feature>
<feature type="region of interest" description="Disordered" evidence="16">
    <location>
        <begin position="1027"/>
        <end position="1058"/>
    </location>
</feature>
<dbReference type="InterPro" id="IPR013658">
    <property type="entry name" value="SGL"/>
</dbReference>
<comment type="cofactor">
    <cofactor evidence="4">
        <name>Mg(2+)</name>
        <dbReference type="ChEBI" id="CHEBI:18420"/>
    </cofactor>
</comment>
<comment type="catalytic activity">
    <reaction evidence="1">
        <text>D-glucono-1,5-lactone + H2O = D-gluconate + H(+)</text>
        <dbReference type="Rhea" id="RHEA:10440"/>
        <dbReference type="ChEBI" id="CHEBI:15377"/>
        <dbReference type="ChEBI" id="CHEBI:15378"/>
        <dbReference type="ChEBI" id="CHEBI:16217"/>
        <dbReference type="ChEBI" id="CHEBI:18391"/>
        <dbReference type="EC" id="3.1.1.17"/>
    </reaction>
</comment>
<feature type="compositionally biased region" description="Basic and acidic residues" evidence="16">
    <location>
        <begin position="1486"/>
        <end position="1496"/>
    </location>
</feature>
<dbReference type="PRINTS" id="PR01790">
    <property type="entry name" value="SMP30FAMILY"/>
</dbReference>
<dbReference type="Pfam" id="PF08450">
    <property type="entry name" value="SGL"/>
    <property type="match status" value="2"/>
</dbReference>
<evidence type="ECO:0000256" key="8">
    <source>
        <dbReference type="ARBA" id="ARBA00016808"/>
    </source>
</evidence>
<feature type="region of interest" description="Disordered" evidence="16">
    <location>
        <begin position="1949"/>
        <end position="1975"/>
    </location>
</feature>
<keyword evidence="10 15" id="KW-0479">Metal-binding</keyword>
<comment type="cofactor">
    <cofactor evidence="3">
        <name>Mn(2+)</name>
        <dbReference type="ChEBI" id="CHEBI:29035"/>
    </cofactor>
</comment>
<keyword evidence="12" id="KW-0106">Calcium</keyword>
<comment type="similarity">
    <text evidence="6">Belongs to the SMP-30/CGR1 family.</text>
</comment>
<evidence type="ECO:0000256" key="11">
    <source>
        <dbReference type="ARBA" id="ARBA00022801"/>
    </source>
</evidence>
<evidence type="ECO:0000256" key="6">
    <source>
        <dbReference type="ARBA" id="ARBA00008853"/>
    </source>
</evidence>
<evidence type="ECO:0000256" key="16">
    <source>
        <dbReference type="SAM" id="MobiDB-lite"/>
    </source>
</evidence>
<comment type="subcellular location">
    <subcellularLocation>
        <location evidence="5">Cytoplasm</location>
    </subcellularLocation>
</comment>
<feature type="region of interest" description="Disordered" evidence="16">
    <location>
        <begin position="941"/>
        <end position="971"/>
    </location>
</feature>
<keyword evidence="9" id="KW-0963">Cytoplasm</keyword>
<evidence type="ECO:0000256" key="15">
    <source>
        <dbReference type="PIRSR" id="PIRSR605511-2"/>
    </source>
</evidence>
<feature type="binding site" evidence="15">
    <location>
        <position position="19"/>
    </location>
    <ligand>
        <name>a divalent metal cation</name>
        <dbReference type="ChEBI" id="CHEBI:60240"/>
    </ligand>
</feature>
<feature type="active site" description="Proton donor/acceptor" evidence="14">
    <location>
        <position position="206"/>
    </location>
</feature>
<feature type="compositionally biased region" description="Basic and acidic residues" evidence="16">
    <location>
        <begin position="1301"/>
        <end position="1310"/>
    </location>
</feature>
<dbReference type="FunFam" id="2.120.10.30:FF:000027">
    <property type="entry name" value="Regucalcin homologue"/>
    <property type="match status" value="1"/>
</dbReference>
<feature type="binding site" evidence="15">
    <location>
        <position position="101"/>
    </location>
    <ligand>
        <name>substrate</name>
    </ligand>
</feature>
<feature type="binding site" evidence="15">
    <location>
        <position position="152"/>
    </location>
    <ligand>
        <name>a divalent metal cation</name>
        <dbReference type="ChEBI" id="CHEBI:60240"/>
    </ligand>
</feature>
<dbReference type="InterPro" id="IPR011042">
    <property type="entry name" value="6-blade_b-propeller_TolB-like"/>
</dbReference>
<dbReference type="PANTHER" id="PTHR10907">
    <property type="entry name" value="REGUCALCIN"/>
    <property type="match status" value="1"/>
</dbReference>
<evidence type="ECO:0000256" key="4">
    <source>
        <dbReference type="ARBA" id="ARBA00001946"/>
    </source>
</evidence>
<evidence type="ECO:0000256" key="3">
    <source>
        <dbReference type="ARBA" id="ARBA00001936"/>
    </source>
</evidence>
<dbReference type="Proteomes" id="UP000245119">
    <property type="component" value="Linkage Group LG10"/>
</dbReference>
<evidence type="ECO:0000256" key="2">
    <source>
        <dbReference type="ARBA" id="ARBA00001913"/>
    </source>
</evidence>
<comment type="cofactor">
    <cofactor evidence="15">
        <name>Zn(2+)</name>
        <dbReference type="ChEBI" id="CHEBI:29105"/>
    </cofactor>
    <text evidence="15">Binds 1 divalent metal cation per subunit.</text>
</comment>
<dbReference type="GO" id="GO:0005737">
    <property type="term" value="C:cytoplasm"/>
    <property type="evidence" value="ECO:0007669"/>
    <property type="project" value="UniProtKB-SubCell"/>
</dbReference>
<feature type="binding site" evidence="15">
    <location>
        <position position="206"/>
    </location>
    <ligand>
        <name>a divalent metal cation</name>
        <dbReference type="ChEBI" id="CHEBI:60240"/>
    </ligand>
</feature>
<dbReference type="PANTHER" id="PTHR10907:SF47">
    <property type="entry name" value="REGUCALCIN"/>
    <property type="match status" value="1"/>
</dbReference>
<evidence type="ECO:0000256" key="1">
    <source>
        <dbReference type="ARBA" id="ARBA00001589"/>
    </source>
</evidence>
<evidence type="ECO:0000313" key="19">
    <source>
        <dbReference type="Proteomes" id="UP000245119"/>
    </source>
</evidence>
<dbReference type="GO" id="GO:0004341">
    <property type="term" value="F:gluconolactonase activity"/>
    <property type="evidence" value="ECO:0007669"/>
    <property type="project" value="UniProtKB-EC"/>
</dbReference>
<feature type="compositionally biased region" description="Polar residues" evidence="16">
    <location>
        <begin position="715"/>
        <end position="734"/>
    </location>
</feature>
<keyword evidence="19" id="KW-1185">Reference proteome</keyword>
<dbReference type="GO" id="GO:0005509">
    <property type="term" value="F:calcium ion binding"/>
    <property type="evidence" value="ECO:0007669"/>
    <property type="project" value="InterPro"/>
</dbReference>
<dbReference type="STRING" id="400727.A0A2T7NRU9"/>
<dbReference type="Gene3D" id="2.120.10.30">
    <property type="entry name" value="TolB, C-terminal domain"/>
    <property type="match status" value="4"/>
</dbReference>
<evidence type="ECO:0000256" key="10">
    <source>
        <dbReference type="ARBA" id="ARBA00022723"/>
    </source>
</evidence>
<feature type="region of interest" description="Disordered" evidence="16">
    <location>
        <begin position="1879"/>
        <end position="1898"/>
    </location>
</feature>
<sequence length="2034" mass="223690">MLSLRVEVAIRNGAKHLAEGPHWDEDTQTLLYVDLTGHEVHRWNPVTKEDTKVTLDDNVTFVIPRRQGGLMVGLGRTISQLDWDSQTVTKIVEVDQGTNNRFNDGKCDAKGRLWAGTMGSNPNPPAPPQGSLYSLGLDRTVRKQATNFYLSNGLAWTDDNQTMFFIDSPARKLYAFDFDLEGGNISNQRVAVDFKDLPASVSGVPDGMTVDAEDKLWVACFGGGQVCRFDPETGALLTSVELPASQVTSVCWGGKDLDELYVTSARINRPDVYFFEEEPLAGSVFRVKGLGVKGRPAFVNTWVNMTSPKVEVVVKNSCTTVGEGPHWDETSQSLFYVDVRSLDVHRWDSVTGQDTKVHLSTMGFIPRPPHPPMGSMYSLDLDRTVTKHLSGVYISNGLAWTGNQRVAVDYETLAPDVRGNPDGMTIDTEDKLWVACVRGGQVCRFDPETGKLLQTIEFPTSDITSLCWGGKNLDELYVTSALISKSEEYFRQHEPLAGSVFRVTGLGVKGRSAYVYEVRPKNPTEACNISNFEEKINQHSSAVIHDVSVTNSTSSHISSQTEAHESKSEELNDDSVLFALLPRQLPGAEEFGSQVELPRYWCNMCPFDTPSKPCLLQHLVDQHCFMCPLCPFAAFTRSAVVKHGLKEHHVFQQEMSMQKLRGLQLNRHSFQDLFEPVRTTARASKRGSETCGESSVGSKPAKQMRMCDQDKRGETNSTPGSGFSGNQSAFTSDDNVVGTDGNRDFDLWGSSASKLLADLASSANLCSEGKLLGENIVSSSGMEADSGVDTWSVNRGDSREAPYLGSSPQAAMQATRKMEGEEAVVSIKQEVMWPEDCCNHTGKLTGGDDDPSKEVQGQHVIHIPSEVDVCIKMEIDPERQDLGQTVPSGIFPDHTQQNVGVMSCQVQPSTSPPLSCIRVENLQRQFEESVRSIDMFKYHEQDASSLSPSQHKRTKPPSTEPHCQRKSSLVSSFNHIHSDSKEVSVSNQSAVENFLLVKPSGKSMRDPSQNSSQCMTNVLRRLLTKAQYSDKESSLNDDSGRYLQDRTTNQSSEDQTTKTAICRPVTSGSPVKSACDVEESRILIKCASASQASSVQRSPPDRFAYNLLSSLLTADRCGVPEDVCPIDAKSVSVYQSQEPQKIESMKTFKQEPDTASSEYNQALPDYTKDQQQQLSDCDSGNKWSAATSRQDFTSVASHENIFVTSHLQSCAPYLRVRDILKLPASHTPLLPSLLLASESSRSCPEQPKQSRLLSLALSTPLASAQKRIDSFKSYSNMSLRDILTMRVPPNLELGGAASASSKDDHENKDVGEEDEEKVGGESQVVWECDFCDFSGAEKSVVASHRASQHNDFVDGSCEAEKGSAPWQRSPFSSVPETQTGLPQTGNLLDEDEDGNEENPNRKIFSPSRHCVNKRKLKRESLSTPKTEDSESEMDDSTGGRKSLLASSSEPDDPEDGNYIPPKSLQQSDSYDSESFSDTDAEQDSFSPRRKEAKNGGESRLTLFSKTMDKRLEAGVMSLKSEHTAFPVCLPVLCLKGSSDLCPFLCFLCSENLSTLQSACVHMESEHGGLTTGVFYLQNQPDVICGSDARPAVSLCCTKCKQMMLQLGQWLCHMCEITASAADIKDSKHETHLSTMLWSRLLQPAAYDTDSDADVNVMSLQLNEWPWYIKSSTDVLAARIPKPDSRTAEQVPLIRRILTENALLSLPVFPSASVKSQVQSDCSESLDSLNVSQTKVMTRVPAPFTNSDEADQRSGVFEKSSFPSKAGNTQKKSHNQNSAFERCSFSLLRSQLQGVTATPPLIHMCENKISDKDCSYFNKAVKWAKDRGTPGESSVSRAFFSLGASSEKKKSFTTSNSIPITSDVACCETVVEKQYTDASDIDHRVQPDDITQSSSSQKDSKLDLMNGVWACGPLLRSSLTNPIADNTSKRHCHSLGTSTLEAAAAERRDHFQTKDDGQSQVDQSSATPSHHASQLSNPLAKSCHCSQPHCQSELCDPLIAGKETEDMVAWLDQQGSHMMRVLGDAMDDSSNEKQF</sequence>
<dbReference type="InterPro" id="IPR005511">
    <property type="entry name" value="SMP-30"/>
</dbReference>
<feature type="compositionally biased region" description="Polar residues" evidence="16">
    <location>
        <begin position="1957"/>
        <end position="1975"/>
    </location>
</feature>
<evidence type="ECO:0000256" key="13">
    <source>
        <dbReference type="ARBA" id="ARBA00032464"/>
    </source>
</evidence>
<dbReference type="SUPFAM" id="SSF63829">
    <property type="entry name" value="Calcium-dependent phosphotriesterase"/>
    <property type="match status" value="2"/>
</dbReference>
<feature type="region of interest" description="Disordered" evidence="16">
    <location>
        <begin position="1742"/>
        <end position="1774"/>
    </location>
</feature>
<organism evidence="18 19">
    <name type="scientific">Pomacea canaliculata</name>
    <name type="common">Golden apple snail</name>
    <dbReference type="NCBI Taxonomy" id="400727"/>
    <lineage>
        <taxon>Eukaryota</taxon>
        <taxon>Metazoa</taxon>
        <taxon>Spiralia</taxon>
        <taxon>Lophotrochozoa</taxon>
        <taxon>Mollusca</taxon>
        <taxon>Gastropoda</taxon>
        <taxon>Caenogastropoda</taxon>
        <taxon>Architaenioglossa</taxon>
        <taxon>Ampullarioidea</taxon>
        <taxon>Ampullariidae</taxon>
        <taxon>Pomacea</taxon>
    </lineage>
</organism>
<dbReference type="SMART" id="SM00355">
    <property type="entry name" value="ZnF_C2H2"/>
    <property type="match status" value="4"/>
</dbReference>
<dbReference type="InterPro" id="IPR008367">
    <property type="entry name" value="Regucalcin"/>
</dbReference>
<feature type="compositionally biased region" description="Polar residues" evidence="16">
    <location>
        <begin position="1045"/>
        <end position="1058"/>
    </location>
</feature>
<reference evidence="18 19" key="1">
    <citation type="submission" date="2018-04" db="EMBL/GenBank/DDBJ databases">
        <title>The genome of golden apple snail Pomacea canaliculata provides insight into stress tolerance and invasive adaptation.</title>
        <authorList>
            <person name="Liu C."/>
            <person name="Liu B."/>
            <person name="Ren Y."/>
            <person name="Zhang Y."/>
            <person name="Wang H."/>
            <person name="Li S."/>
            <person name="Jiang F."/>
            <person name="Yin L."/>
            <person name="Zhang G."/>
            <person name="Qian W."/>
            <person name="Fan W."/>
        </authorList>
    </citation>
    <scope>NUCLEOTIDE SEQUENCE [LARGE SCALE GENOMIC DNA]</scope>
    <source>
        <strain evidence="18">SZHN2017</strain>
        <tissue evidence="18">Muscle</tissue>
    </source>
</reference>
<feature type="compositionally biased region" description="Basic and acidic residues" evidence="16">
    <location>
        <begin position="705"/>
        <end position="714"/>
    </location>
</feature>